<evidence type="ECO:0000313" key="8">
    <source>
        <dbReference type="EMBL" id="KAL1492136.1"/>
    </source>
</evidence>
<keyword evidence="9" id="KW-1185">Reference proteome</keyword>
<keyword evidence="2" id="KW-0053">Apoptosis</keyword>
<reference evidence="8 9" key="1">
    <citation type="submission" date="2024-05" db="EMBL/GenBank/DDBJ databases">
        <title>Genetic variation in Jamaican populations of the coffee berry borer (Hypothenemus hampei).</title>
        <authorList>
            <person name="Errbii M."/>
            <person name="Myrie A."/>
        </authorList>
    </citation>
    <scope>NUCLEOTIDE SEQUENCE [LARGE SCALE GENOMIC DNA]</scope>
    <source>
        <strain evidence="8">JA-Hopewell-2020-01-JO</strain>
        <tissue evidence="8">Whole body</tissue>
    </source>
</reference>
<dbReference type="EMBL" id="JBDJPC010000009">
    <property type="protein sequence ID" value="KAL1492136.1"/>
    <property type="molecule type" value="Genomic_DNA"/>
</dbReference>
<accession>A0ABD1ECL4</accession>
<feature type="region of interest" description="Disordered" evidence="6">
    <location>
        <begin position="258"/>
        <end position="292"/>
    </location>
</feature>
<name>A0ABD1ECL4_HYPHA</name>
<dbReference type="Proteomes" id="UP001566132">
    <property type="component" value="Unassembled WGS sequence"/>
</dbReference>
<dbReference type="InterPro" id="IPR001370">
    <property type="entry name" value="BIR_rpt"/>
</dbReference>
<evidence type="ECO:0000259" key="7">
    <source>
        <dbReference type="PROSITE" id="PS50089"/>
    </source>
</evidence>
<dbReference type="FunFam" id="1.10.1170.10:FF:000003">
    <property type="entry name" value="E3 ubiquitin-protein ligase XIAP"/>
    <property type="match status" value="1"/>
</dbReference>
<dbReference type="Gene3D" id="1.10.1170.10">
    <property type="entry name" value="Inhibitor Of Apoptosis Protein (2mihbC-IAP-1), Chain A"/>
    <property type="match status" value="2"/>
</dbReference>
<dbReference type="SUPFAM" id="SSF57924">
    <property type="entry name" value="Inhibitor of apoptosis (IAP) repeat"/>
    <property type="match status" value="2"/>
</dbReference>
<evidence type="ECO:0000256" key="4">
    <source>
        <dbReference type="ARBA" id="ARBA00022833"/>
    </source>
</evidence>
<dbReference type="Pfam" id="PF13920">
    <property type="entry name" value="zf-C3HC4_3"/>
    <property type="match status" value="1"/>
</dbReference>
<evidence type="ECO:0000256" key="3">
    <source>
        <dbReference type="ARBA" id="ARBA00022771"/>
    </source>
</evidence>
<dbReference type="Gene3D" id="3.30.40.10">
    <property type="entry name" value="Zinc/RING finger domain, C3HC4 (zinc finger)"/>
    <property type="match status" value="1"/>
</dbReference>
<dbReference type="GO" id="GO:0008270">
    <property type="term" value="F:zinc ion binding"/>
    <property type="evidence" value="ECO:0007669"/>
    <property type="project" value="UniProtKB-KW"/>
</dbReference>
<evidence type="ECO:0000256" key="2">
    <source>
        <dbReference type="ARBA" id="ARBA00022703"/>
    </source>
</evidence>
<keyword evidence="4" id="KW-0862">Zinc</keyword>
<dbReference type="InterPro" id="IPR013083">
    <property type="entry name" value="Znf_RING/FYVE/PHD"/>
</dbReference>
<dbReference type="PROSITE" id="PS50143">
    <property type="entry name" value="BIR_REPEAT_2"/>
    <property type="match status" value="2"/>
</dbReference>
<dbReference type="InterPro" id="IPR050784">
    <property type="entry name" value="IAP"/>
</dbReference>
<protein>
    <recommendedName>
        <fullName evidence="7">RING-type domain-containing protein</fullName>
    </recommendedName>
</protein>
<dbReference type="AlphaFoldDB" id="A0ABD1ECL4"/>
<feature type="compositionally biased region" description="Polar residues" evidence="6">
    <location>
        <begin position="269"/>
        <end position="289"/>
    </location>
</feature>
<sequence>MSGSVLTQLTKQNLTSFSSLSSRSFDLLDNGRDNSLSSPTPPPRQSENIDFKKYEDRLKSYDKWYKNEIAKEVLARAGFYYTNYNDVVRCPFCHIEGYQWLQGDDPMEHHRNWSPACPFVMNVVDSTSARNNRNVDTCGLYGIEVLVNSGPEDEIGLENLGMHKGKGPAHPDKFTFDVRLKTFFNPLASWPRSMKQKPHDLAEAGFYYVGMGDQAICFCCGGGLKDWEETDDPWEQHALWFPKCPYLLQQKGSEYIKSVKEKRDPRRPSITSASSRSNPSSETKETVNVNLPEQSSELKSSSLECAPHTELSEKPLCKICYKNEMCVLFKPCNHIVSCVECSWGLKTCAVCRKPVERRDRVFLS</sequence>
<evidence type="ECO:0000256" key="5">
    <source>
        <dbReference type="PROSITE-ProRule" id="PRU00175"/>
    </source>
</evidence>
<keyword evidence="3 5" id="KW-0863">Zinc-finger</keyword>
<gene>
    <name evidence="8" type="ORF">ABEB36_012624</name>
</gene>
<dbReference type="PANTHER" id="PTHR10044:SF174">
    <property type="entry name" value="DEATH-ASSOCIATED INHIBITOR OF APOPTOSIS 1"/>
    <property type="match status" value="1"/>
</dbReference>
<keyword evidence="3 5" id="KW-0479">Metal-binding</keyword>
<dbReference type="PANTHER" id="PTHR10044">
    <property type="entry name" value="INHIBITOR OF APOPTOSIS"/>
    <property type="match status" value="1"/>
</dbReference>
<evidence type="ECO:0000256" key="1">
    <source>
        <dbReference type="ARBA" id="ARBA00006672"/>
    </source>
</evidence>
<feature type="domain" description="RING-type" evidence="7">
    <location>
        <begin position="317"/>
        <end position="352"/>
    </location>
</feature>
<dbReference type="PROSITE" id="PS01282">
    <property type="entry name" value="BIR_REPEAT_1"/>
    <property type="match status" value="1"/>
</dbReference>
<dbReference type="CDD" id="cd00022">
    <property type="entry name" value="BIR"/>
    <property type="match status" value="2"/>
</dbReference>
<evidence type="ECO:0000256" key="6">
    <source>
        <dbReference type="SAM" id="MobiDB-lite"/>
    </source>
</evidence>
<proteinExistence type="inferred from homology"/>
<evidence type="ECO:0000313" key="9">
    <source>
        <dbReference type="Proteomes" id="UP001566132"/>
    </source>
</evidence>
<dbReference type="PROSITE" id="PS50089">
    <property type="entry name" value="ZF_RING_2"/>
    <property type="match status" value="1"/>
</dbReference>
<dbReference type="InterPro" id="IPR001841">
    <property type="entry name" value="Znf_RING"/>
</dbReference>
<comment type="caution">
    <text evidence="8">The sequence shown here is derived from an EMBL/GenBank/DDBJ whole genome shotgun (WGS) entry which is preliminary data.</text>
</comment>
<organism evidence="8 9">
    <name type="scientific">Hypothenemus hampei</name>
    <name type="common">Coffee berry borer</name>
    <dbReference type="NCBI Taxonomy" id="57062"/>
    <lineage>
        <taxon>Eukaryota</taxon>
        <taxon>Metazoa</taxon>
        <taxon>Ecdysozoa</taxon>
        <taxon>Arthropoda</taxon>
        <taxon>Hexapoda</taxon>
        <taxon>Insecta</taxon>
        <taxon>Pterygota</taxon>
        <taxon>Neoptera</taxon>
        <taxon>Endopterygota</taxon>
        <taxon>Coleoptera</taxon>
        <taxon>Polyphaga</taxon>
        <taxon>Cucujiformia</taxon>
        <taxon>Curculionidae</taxon>
        <taxon>Scolytinae</taxon>
        <taxon>Hypothenemus</taxon>
    </lineage>
</organism>
<comment type="similarity">
    <text evidence="1">Belongs to the IAP family.</text>
</comment>
<dbReference type="Pfam" id="PF00653">
    <property type="entry name" value="BIR"/>
    <property type="match status" value="2"/>
</dbReference>
<feature type="compositionally biased region" description="Basic and acidic residues" evidence="6">
    <location>
        <begin position="258"/>
        <end position="267"/>
    </location>
</feature>
<dbReference type="SMART" id="SM00238">
    <property type="entry name" value="BIR"/>
    <property type="match status" value="2"/>
</dbReference>
<dbReference type="GO" id="GO:0006915">
    <property type="term" value="P:apoptotic process"/>
    <property type="evidence" value="ECO:0007669"/>
    <property type="project" value="UniProtKB-KW"/>
</dbReference>